<evidence type="ECO:0000259" key="3">
    <source>
        <dbReference type="Pfam" id="PF13490"/>
    </source>
</evidence>
<protein>
    <submittedName>
        <fullName evidence="4">Zf-HC2 domain-containing protein</fullName>
    </submittedName>
</protein>
<sequence length="74" mass="8087">MSSTPRDPLMLDAAAYVLGALPAAEHKRFEQHTEVCRSCQHAVCELSAVTDLLRLAPREAIMAWLAERPAGSEP</sequence>
<accession>A0A2W5WV05</accession>
<keyword evidence="5" id="KW-1185">Reference proteome</keyword>
<dbReference type="Proteomes" id="UP000248783">
    <property type="component" value="Unassembled WGS sequence"/>
</dbReference>
<organism evidence="4 5">
    <name type="scientific">Xylanimonas oleitrophica</name>
    <dbReference type="NCBI Taxonomy" id="2607479"/>
    <lineage>
        <taxon>Bacteria</taxon>
        <taxon>Bacillati</taxon>
        <taxon>Actinomycetota</taxon>
        <taxon>Actinomycetes</taxon>
        <taxon>Micrococcales</taxon>
        <taxon>Promicromonosporaceae</taxon>
        <taxon>Xylanimonas</taxon>
    </lineage>
</organism>
<keyword evidence="1" id="KW-0805">Transcription regulation</keyword>
<dbReference type="InterPro" id="IPR041916">
    <property type="entry name" value="Anti_sigma_zinc_sf"/>
</dbReference>
<evidence type="ECO:0000313" key="5">
    <source>
        <dbReference type="Proteomes" id="UP000248783"/>
    </source>
</evidence>
<dbReference type="AlphaFoldDB" id="A0A2W5WV05"/>
<evidence type="ECO:0000256" key="2">
    <source>
        <dbReference type="ARBA" id="ARBA00023163"/>
    </source>
</evidence>
<dbReference type="Pfam" id="PF13490">
    <property type="entry name" value="zf-HC2"/>
    <property type="match status" value="1"/>
</dbReference>
<dbReference type="Gene3D" id="1.10.10.1320">
    <property type="entry name" value="Anti-sigma factor, zinc-finger domain"/>
    <property type="match status" value="1"/>
</dbReference>
<feature type="domain" description="Putative zinc-finger" evidence="3">
    <location>
        <begin position="15"/>
        <end position="40"/>
    </location>
</feature>
<gene>
    <name evidence="4" type="ORF">DNL40_15485</name>
</gene>
<reference evidence="4 5" key="1">
    <citation type="submission" date="2018-06" db="EMBL/GenBank/DDBJ databases">
        <title>Whole genome sequencing of a novel hydrocarbon degrading bacterial strain, PW21 isolated from oil contaminated produced water sample.</title>
        <authorList>
            <person name="Nagkirti P."/>
            <person name="Shaikh A."/>
            <person name="Gowdaman V."/>
            <person name="Engineer A.E."/>
            <person name="Dagar S."/>
            <person name="Dhakephalkar P.K."/>
        </authorList>
    </citation>
    <scope>NUCLEOTIDE SEQUENCE [LARGE SCALE GENOMIC DNA]</scope>
    <source>
        <strain evidence="4 5">PW21</strain>
    </source>
</reference>
<proteinExistence type="predicted"/>
<comment type="caution">
    <text evidence="4">The sequence shown here is derived from an EMBL/GenBank/DDBJ whole genome shotgun (WGS) entry which is preliminary data.</text>
</comment>
<dbReference type="EMBL" id="QKWH01000018">
    <property type="protein sequence ID" value="PZR51665.1"/>
    <property type="molecule type" value="Genomic_DNA"/>
</dbReference>
<dbReference type="InterPro" id="IPR027383">
    <property type="entry name" value="Znf_put"/>
</dbReference>
<evidence type="ECO:0000256" key="1">
    <source>
        <dbReference type="ARBA" id="ARBA00023015"/>
    </source>
</evidence>
<name>A0A2W5WV05_9MICO</name>
<keyword evidence="2" id="KW-0804">Transcription</keyword>
<evidence type="ECO:0000313" key="4">
    <source>
        <dbReference type="EMBL" id="PZR51665.1"/>
    </source>
</evidence>